<sequence>MCGTADCTRQLLLENLGKSTDGGRSPFDIRFNVVNSSIYKNFQTIRPFDSLAYQCNQRVPKRASDPGGPACSCMDCSSACSSEPPDLPPQPSEPTKIFGKFFSDLNHMNNFFYYESKLFAKLVRFDA</sequence>
<feature type="domain" description="Niemann-Pick C1 N-terminal" evidence="1">
    <location>
        <begin position="1"/>
        <end position="98"/>
    </location>
</feature>
<gene>
    <name evidence="2" type="ORF">SCUD_LOCUS9211</name>
</gene>
<keyword evidence="3" id="KW-1185">Reference proteome</keyword>
<dbReference type="InterPro" id="IPR032190">
    <property type="entry name" value="NPC1_N"/>
</dbReference>
<dbReference type="AlphaFoldDB" id="A0A183K2J7"/>
<reference evidence="2 3" key="2">
    <citation type="submission" date="2018-11" db="EMBL/GenBank/DDBJ databases">
        <authorList>
            <consortium name="Pathogen Informatics"/>
        </authorList>
    </citation>
    <scope>NUCLEOTIDE SEQUENCE [LARGE SCALE GENOMIC DNA]</scope>
    <source>
        <strain evidence="2">Dakar</strain>
        <strain evidence="3">Dakar, Senegal</strain>
    </source>
</reference>
<evidence type="ECO:0000313" key="4">
    <source>
        <dbReference type="WBParaSite" id="SCUD_0000921101-mRNA-1"/>
    </source>
</evidence>
<dbReference type="Proteomes" id="UP000279833">
    <property type="component" value="Unassembled WGS sequence"/>
</dbReference>
<dbReference type="EMBL" id="UZAK01033122">
    <property type="protein sequence ID" value="VDP34655.1"/>
    <property type="molecule type" value="Genomic_DNA"/>
</dbReference>
<reference evidence="4" key="1">
    <citation type="submission" date="2016-06" db="UniProtKB">
        <authorList>
            <consortium name="WormBaseParasite"/>
        </authorList>
    </citation>
    <scope>IDENTIFICATION</scope>
</reference>
<evidence type="ECO:0000259" key="1">
    <source>
        <dbReference type="Pfam" id="PF16414"/>
    </source>
</evidence>
<dbReference type="Pfam" id="PF16414">
    <property type="entry name" value="NPC1_N"/>
    <property type="match status" value="1"/>
</dbReference>
<proteinExistence type="predicted"/>
<organism evidence="4">
    <name type="scientific">Schistosoma curassoni</name>
    <dbReference type="NCBI Taxonomy" id="6186"/>
    <lineage>
        <taxon>Eukaryota</taxon>
        <taxon>Metazoa</taxon>
        <taxon>Spiralia</taxon>
        <taxon>Lophotrochozoa</taxon>
        <taxon>Platyhelminthes</taxon>
        <taxon>Trematoda</taxon>
        <taxon>Digenea</taxon>
        <taxon>Strigeidida</taxon>
        <taxon>Schistosomatoidea</taxon>
        <taxon>Schistosomatidae</taxon>
        <taxon>Schistosoma</taxon>
    </lineage>
</organism>
<accession>A0A183K2J7</accession>
<protein>
    <submittedName>
        <fullName evidence="4">NPC1_N domain-containing protein</fullName>
    </submittedName>
</protein>
<evidence type="ECO:0000313" key="3">
    <source>
        <dbReference type="Proteomes" id="UP000279833"/>
    </source>
</evidence>
<dbReference type="STRING" id="6186.A0A183K2J7"/>
<evidence type="ECO:0000313" key="2">
    <source>
        <dbReference type="EMBL" id="VDP34655.1"/>
    </source>
</evidence>
<name>A0A183K2J7_9TREM</name>
<dbReference type="WBParaSite" id="SCUD_0000921101-mRNA-1">
    <property type="protein sequence ID" value="SCUD_0000921101-mRNA-1"/>
    <property type="gene ID" value="SCUD_0000921101"/>
</dbReference>